<keyword evidence="3" id="KW-0731">Sigma factor</keyword>
<dbReference type="EMBL" id="MN234216">
    <property type="protein sequence ID" value="QFG13284.1"/>
    <property type="molecule type" value="Genomic_DNA"/>
</dbReference>
<evidence type="ECO:0000313" key="7">
    <source>
        <dbReference type="EMBL" id="QFG13284.1"/>
    </source>
</evidence>
<comment type="similarity">
    <text evidence="1">Belongs to the sigma-70 factor family. ECF subfamily.</text>
</comment>
<feature type="domain" description="RNA polymerase sigma-70 region 2" evidence="5">
    <location>
        <begin position="29"/>
        <end position="97"/>
    </location>
</feature>
<dbReference type="SUPFAM" id="SSF88659">
    <property type="entry name" value="Sigma3 and sigma4 domains of RNA polymerase sigma factors"/>
    <property type="match status" value="1"/>
</dbReference>
<dbReference type="KEGG" id="vg:80019154"/>
<dbReference type="GO" id="GO:0016987">
    <property type="term" value="F:sigma factor activity"/>
    <property type="evidence" value="ECO:0007669"/>
    <property type="project" value="UniProtKB-KW"/>
</dbReference>
<keyword evidence="2" id="KW-0805">Transcription regulation</keyword>
<dbReference type="Proteomes" id="UP000326486">
    <property type="component" value="Segment"/>
</dbReference>
<dbReference type="GO" id="GO:0006352">
    <property type="term" value="P:DNA-templated transcription initiation"/>
    <property type="evidence" value="ECO:0007669"/>
    <property type="project" value="InterPro"/>
</dbReference>
<evidence type="ECO:0000313" key="8">
    <source>
        <dbReference type="Proteomes" id="UP000326486"/>
    </source>
</evidence>
<sequence length="227" mass="25405">MTATAATNDQLIARAAAGGAEAPAAMSELYSRLHSTVHNWVKQYVRDPHISEDLAQEVWIKVAQNVTRYRPGTNLMGWLMTITRNTAVDHLRKEQRRPTEVLQADHLQLDRPRPGLSVPQQVERRQLSEAIASRMNELKPDQRTCLRLRFFDGCSPAHTAQIMGKTEGAVRTLTVRSLRRLAQVLPEGDSSAELVEELLTIAVGRGRVVGVRVQTTQERAPHHVATR</sequence>
<evidence type="ECO:0000256" key="4">
    <source>
        <dbReference type="ARBA" id="ARBA00023163"/>
    </source>
</evidence>
<dbReference type="GeneID" id="80019154"/>
<reference evidence="7 8" key="1">
    <citation type="submission" date="2019-07" db="EMBL/GenBank/DDBJ databases">
        <authorList>
            <person name="Almisry A."/>
            <person name="Mousa M."/>
            <person name="Gordon L.L."/>
            <person name="Lee M."/>
            <person name="Mandava P."/>
            <person name="Moxley J.T."/>
            <person name="Shaffer C.D."/>
            <person name="Weston-Hafer K.A."/>
            <person name="Garlena R.A."/>
            <person name="Russell D.A."/>
            <person name="Pope W.H."/>
            <person name="Jacobs-Sera D."/>
            <person name="Hatfull G.F."/>
        </authorList>
    </citation>
    <scope>NUCLEOTIDE SEQUENCE [LARGE SCALE GENOMIC DNA]</scope>
</reference>
<dbReference type="InterPro" id="IPR007627">
    <property type="entry name" value="RNA_pol_sigma70_r2"/>
</dbReference>
<proteinExistence type="inferred from homology"/>
<evidence type="ECO:0000259" key="5">
    <source>
        <dbReference type="Pfam" id="PF04542"/>
    </source>
</evidence>
<dbReference type="InterPro" id="IPR013324">
    <property type="entry name" value="RNA_pol_sigma_r3/r4-like"/>
</dbReference>
<dbReference type="InterPro" id="IPR039425">
    <property type="entry name" value="RNA_pol_sigma-70-like"/>
</dbReference>
<dbReference type="Pfam" id="PF04542">
    <property type="entry name" value="Sigma70_r2"/>
    <property type="match status" value="1"/>
</dbReference>
<name>A0A5J6TTA2_9CAUD</name>
<dbReference type="Pfam" id="PF08281">
    <property type="entry name" value="Sigma70_r4_2"/>
    <property type="match status" value="1"/>
</dbReference>
<dbReference type="InterPro" id="IPR013249">
    <property type="entry name" value="RNA_pol_sigma70_r4_t2"/>
</dbReference>
<keyword evidence="4" id="KW-0804">Transcription</keyword>
<keyword evidence="8" id="KW-1185">Reference proteome</keyword>
<dbReference type="RefSeq" id="YP_010754560.1">
    <property type="nucleotide sequence ID" value="NC_073461.1"/>
</dbReference>
<dbReference type="InterPro" id="IPR014284">
    <property type="entry name" value="RNA_pol_sigma-70_dom"/>
</dbReference>
<protein>
    <submittedName>
        <fullName evidence="7">RNA polymerase sigma factor</fullName>
    </submittedName>
</protein>
<accession>A0A5J6TTA2</accession>
<evidence type="ECO:0000259" key="6">
    <source>
        <dbReference type="Pfam" id="PF08281"/>
    </source>
</evidence>
<dbReference type="InterPro" id="IPR036388">
    <property type="entry name" value="WH-like_DNA-bd_sf"/>
</dbReference>
<dbReference type="NCBIfam" id="TIGR02937">
    <property type="entry name" value="sigma70-ECF"/>
    <property type="match status" value="1"/>
</dbReference>
<dbReference type="SUPFAM" id="SSF88946">
    <property type="entry name" value="Sigma2 domain of RNA polymerase sigma factors"/>
    <property type="match status" value="1"/>
</dbReference>
<feature type="domain" description="RNA polymerase sigma factor 70 region 4 type 2" evidence="6">
    <location>
        <begin position="129"/>
        <end position="181"/>
    </location>
</feature>
<evidence type="ECO:0000256" key="3">
    <source>
        <dbReference type="ARBA" id="ARBA00023082"/>
    </source>
</evidence>
<evidence type="ECO:0000256" key="2">
    <source>
        <dbReference type="ARBA" id="ARBA00023015"/>
    </source>
</evidence>
<gene>
    <name evidence="7" type="primary">92</name>
    <name evidence="7" type="ORF">SEA_GILGAMESH_92</name>
</gene>
<organism evidence="7 8">
    <name type="scientific">Streptomyces phage Gilgamesh</name>
    <dbReference type="NCBI Taxonomy" id="2599890"/>
    <lineage>
        <taxon>Viruses</taxon>
        <taxon>Duplodnaviria</taxon>
        <taxon>Heunggongvirae</taxon>
        <taxon>Uroviricota</taxon>
        <taxon>Caudoviricetes</taxon>
        <taxon>Gilgameshvirus</taxon>
        <taxon>Gilgameshvirus gilgamesh</taxon>
    </lineage>
</organism>
<dbReference type="PANTHER" id="PTHR43133">
    <property type="entry name" value="RNA POLYMERASE ECF-TYPE SIGMA FACTO"/>
    <property type="match status" value="1"/>
</dbReference>
<dbReference type="Gene3D" id="1.10.1740.10">
    <property type="match status" value="1"/>
</dbReference>
<dbReference type="Gene3D" id="1.10.10.10">
    <property type="entry name" value="Winged helix-like DNA-binding domain superfamily/Winged helix DNA-binding domain"/>
    <property type="match status" value="1"/>
</dbReference>
<dbReference type="PANTHER" id="PTHR43133:SF62">
    <property type="entry name" value="RNA POLYMERASE SIGMA FACTOR SIGZ"/>
    <property type="match status" value="1"/>
</dbReference>
<dbReference type="GO" id="GO:0003677">
    <property type="term" value="F:DNA binding"/>
    <property type="evidence" value="ECO:0007669"/>
    <property type="project" value="InterPro"/>
</dbReference>
<dbReference type="InterPro" id="IPR013325">
    <property type="entry name" value="RNA_pol_sigma_r2"/>
</dbReference>
<evidence type="ECO:0000256" key="1">
    <source>
        <dbReference type="ARBA" id="ARBA00010641"/>
    </source>
</evidence>